<evidence type="ECO:0000256" key="10">
    <source>
        <dbReference type="SAM" id="Phobius"/>
    </source>
</evidence>
<proteinExistence type="predicted"/>
<feature type="transmembrane region" description="Helical" evidence="10">
    <location>
        <begin position="53"/>
        <end position="76"/>
    </location>
</feature>
<dbReference type="RefSeq" id="WP_131904217.1">
    <property type="nucleotide sequence ID" value="NZ_BAAAFU010000008.1"/>
</dbReference>
<organism evidence="11 12">
    <name type="scientific">Cocleimonas flava</name>
    <dbReference type="NCBI Taxonomy" id="634765"/>
    <lineage>
        <taxon>Bacteria</taxon>
        <taxon>Pseudomonadati</taxon>
        <taxon>Pseudomonadota</taxon>
        <taxon>Gammaproteobacteria</taxon>
        <taxon>Thiotrichales</taxon>
        <taxon>Thiotrichaceae</taxon>
        <taxon>Cocleimonas</taxon>
    </lineage>
</organism>
<comment type="subcellular location">
    <subcellularLocation>
        <location evidence="1">Cell inner membrane</location>
        <topology evidence="1">Multi-pass membrane protein</topology>
    </subcellularLocation>
</comment>
<dbReference type="AlphaFoldDB" id="A0A4R1F3Y1"/>
<evidence type="ECO:0000256" key="2">
    <source>
        <dbReference type="ARBA" id="ARBA00022448"/>
    </source>
</evidence>
<feature type="transmembrane region" description="Helical" evidence="10">
    <location>
        <begin position="386"/>
        <end position="408"/>
    </location>
</feature>
<feature type="transmembrane region" description="Helical" evidence="10">
    <location>
        <begin position="96"/>
        <end position="117"/>
    </location>
</feature>
<dbReference type="NCBIfam" id="TIGR00797">
    <property type="entry name" value="matE"/>
    <property type="match status" value="1"/>
</dbReference>
<dbReference type="GO" id="GO:0005886">
    <property type="term" value="C:plasma membrane"/>
    <property type="evidence" value="ECO:0007669"/>
    <property type="project" value="UniProtKB-SubCell"/>
</dbReference>
<dbReference type="Proteomes" id="UP000294887">
    <property type="component" value="Unassembled WGS sequence"/>
</dbReference>
<sequence>MQTSDLTEGNVPRLLLGQALPMIWGIFAVISMNLADTYFVGQLGTDELAAMGFTFPIVMIMSSVAFGIGIGASSLVSRAIGSKKLDEVRGYTTSSILIALGIAIILAIIGISTIDPVFRLLGAPDSVLPLIHDYMNIWYLGSFLIVVPMVGNSAIRAAGNTKLPSYIMIGIAIVNVILDPILIFGWFGFPAMALKGAALATIISFSVAFMASIYVLRFKLDFLALEHCYHRIWPRWKAILRLAIPAAASNIISPLSIAVTTWLVASYSSDAVAGYGIAARVESFMLIMLMALSAVLAPFSGQNWGANKLDRLQEAIKFGYRFSWVWGIGVAALLWLTSDYLLSAFTDNEAAINSAKSYLMIVSLTFCFLGMVMMTNSVANGIGNPIPALVFTFSRLLVLYLPLVYVLSNAFGLRGIYVATAASNMLVGIAAWYWSSKKCRAEAISESVS</sequence>
<keyword evidence="12" id="KW-1185">Reference proteome</keyword>
<dbReference type="InterPro" id="IPR002528">
    <property type="entry name" value="MATE_fam"/>
</dbReference>
<dbReference type="PANTHER" id="PTHR43298:SF2">
    <property type="entry name" value="FMN_FAD EXPORTER YEEO-RELATED"/>
    <property type="match status" value="1"/>
</dbReference>
<keyword evidence="7" id="KW-0406">Ion transport</keyword>
<evidence type="ECO:0000256" key="1">
    <source>
        <dbReference type="ARBA" id="ARBA00004429"/>
    </source>
</evidence>
<evidence type="ECO:0000256" key="6">
    <source>
        <dbReference type="ARBA" id="ARBA00022989"/>
    </source>
</evidence>
<gene>
    <name evidence="11" type="ORF">EV695_0380</name>
</gene>
<feature type="transmembrane region" description="Helical" evidence="10">
    <location>
        <begin position="357"/>
        <end position="374"/>
    </location>
</feature>
<dbReference type="PIRSF" id="PIRSF006603">
    <property type="entry name" value="DinF"/>
    <property type="match status" value="1"/>
</dbReference>
<dbReference type="OrthoDB" id="9780160at2"/>
<evidence type="ECO:0000256" key="9">
    <source>
        <dbReference type="ARBA" id="ARBA00031636"/>
    </source>
</evidence>
<dbReference type="GO" id="GO:0006811">
    <property type="term" value="P:monoatomic ion transport"/>
    <property type="evidence" value="ECO:0007669"/>
    <property type="project" value="UniProtKB-KW"/>
</dbReference>
<evidence type="ECO:0000313" key="11">
    <source>
        <dbReference type="EMBL" id="TCJ88523.1"/>
    </source>
</evidence>
<evidence type="ECO:0000256" key="5">
    <source>
        <dbReference type="ARBA" id="ARBA00022692"/>
    </source>
</evidence>
<keyword evidence="5 10" id="KW-0812">Transmembrane</keyword>
<dbReference type="GO" id="GO:0015297">
    <property type="term" value="F:antiporter activity"/>
    <property type="evidence" value="ECO:0007669"/>
    <property type="project" value="UniProtKB-KW"/>
</dbReference>
<feature type="transmembrane region" description="Helical" evidence="10">
    <location>
        <begin position="414"/>
        <end position="434"/>
    </location>
</feature>
<evidence type="ECO:0000256" key="7">
    <source>
        <dbReference type="ARBA" id="ARBA00023065"/>
    </source>
</evidence>
<feature type="transmembrane region" description="Helical" evidence="10">
    <location>
        <begin position="193"/>
        <end position="217"/>
    </location>
</feature>
<dbReference type="InterPro" id="IPR048279">
    <property type="entry name" value="MdtK-like"/>
</dbReference>
<comment type="caution">
    <text evidence="11">The sequence shown here is derived from an EMBL/GenBank/DDBJ whole genome shotgun (WGS) entry which is preliminary data.</text>
</comment>
<keyword evidence="6 10" id="KW-1133">Transmembrane helix</keyword>
<accession>A0A4R1F3Y1</accession>
<feature type="transmembrane region" description="Helical" evidence="10">
    <location>
        <begin position="137"/>
        <end position="155"/>
    </location>
</feature>
<evidence type="ECO:0000256" key="8">
    <source>
        <dbReference type="ARBA" id="ARBA00023136"/>
    </source>
</evidence>
<feature type="transmembrane region" description="Helical" evidence="10">
    <location>
        <begin position="318"/>
        <end position="337"/>
    </location>
</feature>
<dbReference type="PANTHER" id="PTHR43298">
    <property type="entry name" value="MULTIDRUG RESISTANCE PROTEIN NORM-RELATED"/>
    <property type="match status" value="1"/>
</dbReference>
<protein>
    <recommendedName>
        <fullName evidence="9">Multidrug-efflux transporter</fullName>
    </recommendedName>
</protein>
<keyword evidence="4" id="KW-1003">Cell membrane</keyword>
<name>A0A4R1F3Y1_9GAMM</name>
<keyword evidence="3" id="KW-0050">Antiport</keyword>
<keyword evidence="8 10" id="KW-0472">Membrane</keyword>
<dbReference type="EMBL" id="SMFQ01000002">
    <property type="protein sequence ID" value="TCJ88523.1"/>
    <property type="molecule type" value="Genomic_DNA"/>
</dbReference>
<dbReference type="GO" id="GO:0042910">
    <property type="term" value="F:xenobiotic transmembrane transporter activity"/>
    <property type="evidence" value="ECO:0007669"/>
    <property type="project" value="InterPro"/>
</dbReference>
<feature type="transmembrane region" description="Helical" evidence="10">
    <location>
        <begin position="167"/>
        <end position="187"/>
    </location>
</feature>
<dbReference type="InterPro" id="IPR050222">
    <property type="entry name" value="MATE_MdtK"/>
</dbReference>
<feature type="transmembrane region" description="Helical" evidence="10">
    <location>
        <begin position="21"/>
        <end position="41"/>
    </location>
</feature>
<dbReference type="Pfam" id="PF01554">
    <property type="entry name" value="MatE"/>
    <property type="match status" value="2"/>
</dbReference>
<evidence type="ECO:0000256" key="4">
    <source>
        <dbReference type="ARBA" id="ARBA00022475"/>
    </source>
</evidence>
<evidence type="ECO:0000313" key="12">
    <source>
        <dbReference type="Proteomes" id="UP000294887"/>
    </source>
</evidence>
<evidence type="ECO:0000256" key="3">
    <source>
        <dbReference type="ARBA" id="ARBA00022449"/>
    </source>
</evidence>
<feature type="transmembrane region" description="Helical" evidence="10">
    <location>
        <begin position="238"/>
        <end position="265"/>
    </location>
</feature>
<reference evidence="11 12" key="1">
    <citation type="submission" date="2019-03" db="EMBL/GenBank/DDBJ databases">
        <title>Genomic Encyclopedia of Type Strains, Phase IV (KMG-IV): sequencing the most valuable type-strain genomes for metagenomic binning, comparative biology and taxonomic classification.</title>
        <authorList>
            <person name="Goeker M."/>
        </authorList>
    </citation>
    <scope>NUCLEOTIDE SEQUENCE [LARGE SCALE GENOMIC DNA]</scope>
    <source>
        <strain evidence="11 12">DSM 24830</strain>
    </source>
</reference>
<feature type="transmembrane region" description="Helical" evidence="10">
    <location>
        <begin position="277"/>
        <end position="297"/>
    </location>
</feature>
<keyword evidence="2" id="KW-0813">Transport</keyword>